<dbReference type="PANTHER" id="PTHR30606">
    <property type="entry name" value="LIPID A BIOSYNTHESIS LAUROYL ACYLTRANSFERASE"/>
    <property type="match status" value="1"/>
</dbReference>
<dbReference type="GO" id="GO:0005886">
    <property type="term" value="C:plasma membrane"/>
    <property type="evidence" value="ECO:0007669"/>
    <property type="project" value="UniProtKB-SubCell"/>
</dbReference>
<dbReference type="EMBL" id="UINC01078935">
    <property type="protein sequence ID" value="SVC20477.1"/>
    <property type="molecule type" value="Genomic_DNA"/>
</dbReference>
<evidence type="ECO:0000256" key="2">
    <source>
        <dbReference type="ARBA" id="ARBA00022475"/>
    </source>
</evidence>
<name>A0A382KBS3_9ZZZZ</name>
<evidence type="ECO:0000256" key="3">
    <source>
        <dbReference type="ARBA" id="ARBA00022519"/>
    </source>
</evidence>
<evidence type="ECO:0000256" key="4">
    <source>
        <dbReference type="ARBA" id="ARBA00022679"/>
    </source>
</evidence>
<keyword evidence="4" id="KW-0808">Transferase</keyword>
<comment type="subcellular location">
    <subcellularLocation>
        <location evidence="1">Cell inner membrane</location>
    </subcellularLocation>
</comment>
<dbReference type="GO" id="GO:0016746">
    <property type="term" value="F:acyltransferase activity"/>
    <property type="evidence" value="ECO:0007669"/>
    <property type="project" value="UniProtKB-KW"/>
</dbReference>
<evidence type="ECO:0000313" key="7">
    <source>
        <dbReference type="EMBL" id="SVC20477.1"/>
    </source>
</evidence>
<keyword evidence="2" id="KW-1003">Cell membrane</keyword>
<dbReference type="GO" id="GO:1901137">
    <property type="term" value="P:carbohydrate derivative biosynthetic process"/>
    <property type="evidence" value="ECO:0007669"/>
    <property type="project" value="UniProtKB-ARBA"/>
</dbReference>
<keyword evidence="6" id="KW-0012">Acyltransferase</keyword>
<keyword evidence="5" id="KW-0472">Membrane</keyword>
<feature type="non-terminal residue" evidence="7">
    <location>
        <position position="1"/>
    </location>
</feature>
<keyword evidence="3" id="KW-0997">Cell inner membrane</keyword>
<evidence type="ECO:0000256" key="6">
    <source>
        <dbReference type="ARBA" id="ARBA00023315"/>
    </source>
</evidence>
<evidence type="ECO:0000256" key="1">
    <source>
        <dbReference type="ARBA" id="ARBA00004533"/>
    </source>
</evidence>
<evidence type="ECO:0000256" key="5">
    <source>
        <dbReference type="ARBA" id="ARBA00023136"/>
    </source>
</evidence>
<accession>A0A382KBS3</accession>
<reference evidence="7" key="1">
    <citation type="submission" date="2018-05" db="EMBL/GenBank/DDBJ databases">
        <authorList>
            <person name="Lanie J.A."/>
            <person name="Ng W.-L."/>
            <person name="Kazmierczak K.M."/>
            <person name="Andrzejewski T.M."/>
            <person name="Davidsen T.M."/>
            <person name="Wayne K.J."/>
            <person name="Tettelin H."/>
            <person name="Glass J.I."/>
            <person name="Rusch D."/>
            <person name="Podicherti R."/>
            <person name="Tsui H.-C.T."/>
            <person name="Winkler M.E."/>
        </authorList>
    </citation>
    <scope>NUCLEOTIDE SEQUENCE</scope>
</reference>
<dbReference type="PANTHER" id="PTHR30606:SF10">
    <property type="entry name" value="PHOSPHATIDYLINOSITOL MANNOSIDE ACYLTRANSFERASE"/>
    <property type="match status" value="1"/>
</dbReference>
<dbReference type="AlphaFoldDB" id="A0A382KBS3"/>
<dbReference type="Pfam" id="PF03279">
    <property type="entry name" value="Lip_A_acyltrans"/>
    <property type="match status" value="1"/>
</dbReference>
<sequence>LYRKSSLDKMYALLKENNMLILASDQDAKKRGVFVNFFDQPSSTPKGSAIFHMQSGAPMVFSVAHKEKDGTVVISFSKIELNGSASIETITQTYTTMLEEKVREYPDHYFWFHRKWKTRTE</sequence>
<organism evidence="7">
    <name type="scientific">marine metagenome</name>
    <dbReference type="NCBI Taxonomy" id="408172"/>
    <lineage>
        <taxon>unclassified sequences</taxon>
        <taxon>metagenomes</taxon>
        <taxon>ecological metagenomes</taxon>
    </lineage>
</organism>
<dbReference type="GO" id="GO:0008610">
    <property type="term" value="P:lipid biosynthetic process"/>
    <property type="evidence" value="ECO:0007669"/>
    <property type="project" value="UniProtKB-ARBA"/>
</dbReference>
<evidence type="ECO:0008006" key="8">
    <source>
        <dbReference type="Google" id="ProtNLM"/>
    </source>
</evidence>
<dbReference type="InterPro" id="IPR004960">
    <property type="entry name" value="LipA_acyltrans"/>
</dbReference>
<protein>
    <recommendedName>
        <fullName evidence="8">Lipid A biosynthesis acyltransferase</fullName>
    </recommendedName>
</protein>
<proteinExistence type="predicted"/>
<gene>
    <name evidence="7" type="ORF">METZ01_LOCUS273331</name>
</gene>
<dbReference type="CDD" id="cd07984">
    <property type="entry name" value="LPLAT_LABLAT-like"/>
    <property type="match status" value="1"/>
</dbReference>